<sequence>MKNIISGCFILTILLIGGVFAEDTNDNQTIGEPWMLNNESGHAMIELYAADLRMIEDGFGSLILKDASEVEDFMIATQDPDGKIDALLDTIDAAVNESEEATAEWATLYSAYDALNASGLQMLSTFEAHNLTPAEDEVVEYKDAAVDLIRVFDNIIARFIDKNAIGEDSFRLLLYTHLLGAVNAQEGYVLTADPALIDLYTEKMSAFDTDAALFESRFAESSIEDIRELKQKADGVVQESMTNMTENGSEADMSALIPVVIEIMDGYKETTTL</sequence>
<dbReference type="GeneID" id="65096529"/>
<proteinExistence type="predicted"/>
<dbReference type="KEGG" id="mrtj:KHC33_05055"/>
<name>A0A8E7B0S7_9EURY</name>
<reference evidence="1 2" key="1">
    <citation type="submission" date="2021-05" db="EMBL/GenBank/DDBJ databases">
        <title>A novel Methanospirillum isolate from a pyrite-forming mixed culture.</title>
        <authorList>
            <person name="Bunk B."/>
            <person name="Sproer C."/>
            <person name="Spring S."/>
            <person name="Pester M."/>
        </authorList>
    </citation>
    <scope>NUCLEOTIDE SEQUENCE [LARGE SCALE GENOMIC DNA]</scope>
    <source>
        <strain evidence="1 2">J.3.6.1-F.2.7.3</strain>
    </source>
</reference>
<keyword evidence="2" id="KW-1185">Reference proteome</keyword>
<accession>A0A8E7B0S7</accession>
<dbReference type="RefSeq" id="WP_214420650.1">
    <property type="nucleotide sequence ID" value="NZ_CP075546.1"/>
</dbReference>
<organism evidence="1 2">
    <name type="scientific">Methanospirillum purgamenti</name>
    <dbReference type="NCBI Taxonomy" id="2834276"/>
    <lineage>
        <taxon>Archaea</taxon>
        <taxon>Methanobacteriati</taxon>
        <taxon>Methanobacteriota</taxon>
        <taxon>Stenosarchaea group</taxon>
        <taxon>Methanomicrobia</taxon>
        <taxon>Methanomicrobiales</taxon>
        <taxon>Methanospirillaceae</taxon>
        <taxon>Methanospirillum</taxon>
    </lineage>
</organism>
<dbReference type="Proteomes" id="UP000680656">
    <property type="component" value="Chromosome"/>
</dbReference>
<evidence type="ECO:0000313" key="1">
    <source>
        <dbReference type="EMBL" id="QVV89869.1"/>
    </source>
</evidence>
<dbReference type="EMBL" id="CP075546">
    <property type="protein sequence ID" value="QVV89869.1"/>
    <property type="molecule type" value="Genomic_DNA"/>
</dbReference>
<evidence type="ECO:0000313" key="2">
    <source>
        <dbReference type="Proteomes" id="UP000680656"/>
    </source>
</evidence>
<dbReference type="AlphaFoldDB" id="A0A8E7B0S7"/>
<gene>
    <name evidence="1" type="ORF">KHC33_05055</name>
</gene>
<protein>
    <submittedName>
        <fullName evidence="1">Uncharacterized protein</fullName>
    </submittedName>
</protein>